<dbReference type="Proteomes" id="UP000646365">
    <property type="component" value="Unassembled WGS sequence"/>
</dbReference>
<name>A0A8J3E1P6_9PROT</name>
<evidence type="ECO:0000313" key="2">
    <source>
        <dbReference type="EMBL" id="GGF02896.1"/>
    </source>
</evidence>
<proteinExistence type="predicted"/>
<evidence type="ECO:0000256" key="1">
    <source>
        <dbReference type="SAM" id="MobiDB-lite"/>
    </source>
</evidence>
<reference evidence="2" key="2">
    <citation type="submission" date="2020-09" db="EMBL/GenBank/DDBJ databases">
        <authorList>
            <person name="Sun Q."/>
            <person name="Zhou Y."/>
        </authorList>
    </citation>
    <scope>NUCLEOTIDE SEQUENCE</scope>
    <source>
        <strain evidence="2">CGMCC 1.15725</strain>
    </source>
</reference>
<feature type="compositionally biased region" description="Basic and acidic residues" evidence="1">
    <location>
        <begin position="1"/>
        <end position="16"/>
    </location>
</feature>
<keyword evidence="3" id="KW-1185">Reference proteome</keyword>
<dbReference type="EMBL" id="BMJQ01000001">
    <property type="protein sequence ID" value="GGF02896.1"/>
    <property type="molecule type" value="Genomic_DNA"/>
</dbReference>
<evidence type="ECO:0000313" key="3">
    <source>
        <dbReference type="Proteomes" id="UP000646365"/>
    </source>
</evidence>
<feature type="region of interest" description="Disordered" evidence="1">
    <location>
        <begin position="1"/>
        <end position="39"/>
    </location>
</feature>
<protein>
    <submittedName>
        <fullName evidence="2">Uncharacterized protein</fullName>
    </submittedName>
</protein>
<accession>A0A8J3E1P6</accession>
<comment type="caution">
    <text evidence="2">The sequence shown here is derived from an EMBL/GenBank/DDBJ whole genome shotgun (WGS) entry which is preliminary data.</text>
</comment>
<organism evidence="2 3">
    <name type="scientific">Aliidongia dinghuensis</name>
    <dbReference type="NCBI Taxonomy" id="1867774"/>
    <lineage>
        <taxon>Bacteria</taxon>
        <taxon>Pseudomonadati</taxon>
        <taxon>Pseudomonadota</taxon>
        <taxon>Alphaproteobacteria</taxon>
        <taxon>Rhodospirillales</taxon>
        <taxon>Dongiaceae</taxon>
        <taxon>Aliidongia</taxon>
    </lineage>
</organism>
<dbReference type="AlphaFoldDB" id="A0A8J3E1P6"/>
<reference evidence="2" key="1">
    <citation type="journal article" date="2014" name="Int. J. Syst. Evol. Microbiol.">
        <title>Complete genome sequence of Corynebacterium casei LMG S-19264T (=DSM 44701T), isolated from a smear-ripened cheese.</title>
        <authorList>
            <consortium name="US DOE Joint Genome Institute (JGI-PGF)"/>
            <person name="Walter F."/>
            <person name="Albersmeier A."/>
            <person name="Kalinowski J."/>
            <person name="Ruckert C."/>
        </authorList>
    </citation>
    <scope>NUCLEOTIDE SEQUENCE</scope>
    <source>
        <strain evidence="2">CGMCC 1.15725</strain>
    </source>
</reference>
<gene>
    <name evidence="2" type="ORF">GCM10011611_05510</name>
</gene>
<feature type="compositionally biased region" description="Low complexity" evidence="1">
    <location>
        <begin position="17"/>
        <end position="27"/>
    </location>
</feature>
<sequence length="73" mass="8286">MTTLLDRIERDTRPGRESAAQHQAARQARPERHPNDLTHPIPLIADKARTASKPIEAIQECECRFGMYYAVDA</sequence>